<dbReference type="NCBIfam" id="TIGR03568">
    <property type="entry name" value="NeuC_NnaA"/>
    <property type="match status" value="1"/>
</dbReference>
<dbReference type="GO" id="GO:0006047">
    <property type="term" value="P:UDP-N-acetylglucosamine metabolic process"/>
    <property type="evidence" value="ECO:0007669"/>
    <property type="project" value="InterPro"/>
</dbReference>
<keyword evidence="2" id="KW-0378">Hydrolase</keyword>
<evidence type="ECO:0000259" key="1">
    <source>
        <dbReference type="Pfam" id="PF02350"/>
    </source>
</evidence>
<dbReference type="Pfam" id="PF02350">
    <property type="entry name" value="Epimerase_2"/>
    <property type="match status" value="1"/>
</dbReference>
<dbReference type="SUPFAM" id="SSF53756">
    <property type="entry name" value="UDP-Glycosyltransferase/glycogen phosphorylase"/>
    <property type="match status" value="1"/>
</dbReference>
<dbReference type="CDD" id="cd03786">
    <property type="entry name" value="GTB_UDP-GlcNAc_2-Epimerase"/>
    <property type="match status" value="1"/>
</dbReference>
<dbReference type="EC" id="3.1.4.-" evidence="2"/>
<dbReference type="InterPro" id="IPR020004">
    <property type="entry name" value="UDP-GlcNAc_Epase"/>
</dbReference>
<proteinExistence type="predicted"/>
<evidence type="ECO:0000313" key="2">
    <source>
        <dbReference type="EMBL" id="EMM94717.1"/>
    </source>
</evidence>
<organism evidence="2 3">
    <name type="scientific">Leptospira interrogans serovar Zanoni str. LT2156</name>
    <dbReference type="NCBI Taxonomy" id="1001601"/>
    <lineage>
        <taxon>Bacteria</taxon>
        <taxon>Pseudomonadati</taxon>
        <taxon>Spirochaetota</taxon>
        <taxon>Spirochaetia</taxon>
        <taxon>Leptospirales</taxon>
        <taxon>Leptospiraceae</taxon>
        <taxon>Leptospira</taxon>
    </lineage>
</organism>
<dbReference type="InterPro" id="IPR029767">
    <property type="entry name" value="WecB-like"/>
</dbReference>
<dbReference type="PANTHER" id="PTHR43174">
    <property type="entry name" value="UDP-N-ACETYLGLUCOSAMINE 2-EPIMERASE"/>
    <property type="match status" value="1"/>
</dbReference>
<dbReference type="AlphaFoldDB" id="M6HH44"/>
<dbReference type="GO" id="GO:0016853">
    <property type="term" value="F:isomerase activity"/>
    <property type="evidence" value="ECO:0007669"/>
    <property type="project" value="UniProtKB-KW"/>
</dbReference>
<protein>
    <submittedName>
        <fullName evidence="2">UDP-N-acetyl-D-glucosamine 2-epimerase, UDP-hydrolysing</fullName>
        <ecNumber evidence="2">3.1.4.-</ecNumber>
        <ecNumber evidence="2">5.1.3.-</ecNumber>
    </submittedName>
</protein>
<feature type="domain" description="UDP-N-acetylglucosamine 2-epimerase" evidence="1">
    <location>
        <begin position="24"/>
        <end position="370"/>
    </location>
</feature>
<dbReference type="GO" id="GO:0004553">
    <property type="term" value="F:hydrolase activity, hydrolyzing O-glycosyl compounds"/>
    <property type="evidence" value="ECO:0007669"/>
    <property type="project" value="InterPro"/>
</dbReference>
<name>M6HH44_LEPIR</name>
<dbReference type="EC" id="5.1.3.-" evidence="2"/>
<dbReference type="InterPro" id="IPR003331">
    <property type="entry name" value="UDP_GlcNAc_Epimerase_2_dom"/>
</dbReference>
<reference evidence="2 3" key="1">
    <citation type="submission" date="2013-01" db="EMBL/GenBank/DDBJ databases">
        <authorList>
            <person name="Harkins D.M."/>
            <person name="Durkin A.S."/>
            <person name="Brinkac L.M."/>
            <person name="Haft D.H."/>
            <person name="Selengut J.D."/>
            <person name="Sanka R."/>
            <person name="DePew J."/>
            <person name="Purushe J."/>
            <person name="Tulsiani S.M."/>
            <person name="Graham G.C."/>
            <person name="Burns M.-A."/>
            <person name="Dohnt M.F."/>
            <person name="Smythe L.D."/>
            <person name="McKay D.B."/>
            <person name="Craig S.B."/>
            <person name="Vinetz J.M."/>
            <person name="Sutton G.G."/>
            <person name="Nierman W.C."/>
            <person name="Fouts D.E."/>
        </authorList>
    </citation>
    <scope>NUCLEOTIDE SEQUENCE [LARGE SCALE GENOMIC DNA]</scope>
    <source>
        <strain evidence="2 3">LT2156</strain>
    </source>
</reference>
<dbReference type="EMBL" id="AFMF02000033">
    <property type="protein sequence ID" value="EMM94717.1"/>
    <property type="molecule type" value="Genomic_DNA"/>
</dbReference>
<evidence type="ECO:0000313" key="3">
    <source>
        <dbReference type="Proteomes" id="UP000012089"/>
    </source>
</evidence>
<sequence>MKRKICVITGTRADYGLLRWLILEISKSSKLDLQIIATGMHLSPEFGLTYKEIENDGFLIHKKIEILLSSDSTVGVSKSIGLGLIGFSEAFADLNPDIILVLGDRFEILAATVAALISRIPVAHLHGGETTEGAFDEGIRHSITKMSHLHFVAANEYRNRIIQLGEDPSNVFLVGGMGIDGIKKSNLLKKEELESSLNIKFKKNNLLITFHPVTLEESTAKVQMIELLSSLETLSPETGLIFTMPNADTDGRIIFELVKEFTSSHSNAWYFTSLGQTRYLSCLQFVDAVVGNSSSGIIEAPSFKIGTINIGDRQKGRLRAKSIIDCEPKKIEIIDAFKRLYSSDFQKNLSTTVNPYGEGGASEKIVRILEKIDIQGILKKKFFNLQF</sequence>
<keyword evidence="2" id="KW-0413">Isomerase</keyword>
<comment type="caution">
    <text evidence="2">The sequence shown here is derived from an EMBL/GenBank/DDBJ whole genome shotgun (WGS) entry which is preliminary data.</text>
</comment>
<gene>
    <name evidence="2" type="primary">neuC</name>
    <name evidence="2" type="ORF">LEP1GSC158_2273</name>
</gene>
<accession>M6HH44</accession>
<dbReference type="Gene3D" id="3.40.50.2000">
    <property type="entry name" value="Glycogen Phosphorylase B"/>
    <property type="match status" value="2"/>
</dbReference>
<dbReference type="PANTHER" id="PTHR43174:SF3">
    <property type="entry name" value="UDP-N-ACETYLGLUCOSAMINE 2-EPIMERASE"/>
    <property type="match status" value="1"/>
</dbReference>
<dbReference type="Proteomes" id="UP000012089">
    <property type="component" value="Unassembled WGS sequence"/>
</dbReference>